<proteinExistence type="predicted"/>
<protein>
    <recommendedName>
        <fullName evidence="3">Terminase large subunit gp17-like C-terminal domain-containing protein</fullName>
    </recommendedName>
</protein>
<dbReference type="Gene3D" id="3.30.420.240">
    <property type="match status" value="1"/>
</dbReference>
<dbReference type="RefSeq" id="WP_123132279.1">
    <property type="nucleotide sequence ID" value="NZ_RJJE01000006.1"/>
</dbReference>
<organism evidence="1 2">
    <name type="scientific">Rufibacter immobilis</name>
    <dbReference type="NCBI Taxonomy" id="1348778"/>
    <lineage>
        <taxon>Bacteria</taxon>
        <taxon>Pseudomonadati</taxon>
        <taxon>Bacteroidota</taxon>
        <taxon>Cytophagia</taxon>
        <taxon>Cytophagales</taxon>
        <taxon>Hymenobacteraceae</taxon>
        <taxon>Rufibacter</taxon>
    </lineage>
</organism>
<evidence type="ECO:0008006" key="3">
    <source>
        <dbReference type="Google" id="ProtNLM"/>
    </source>
</evidence>
<dbReference type="OrthoDB" id="9771580at2"/>
<dbReference type="Proteomes" id="UP000271010">
    <property type="component" value="Unassembled WGS sequence"/>
</dbReference>
<accession>A0A3M9MZJ0</accession>
<name>A0A3M9MZJ0_9BACT</name>
<sequence length="502" mass="57652">MPPKKKPKEPVTQEKQLIELLSTVTEEQILAAHYRNSFYEFFKAAFTQVLEPDTEFHDTPIIKELCDLLQVEAERIGKGIKRTKHLLINLPPRLLKSKIISVTYNAWCWTKLPHFKFLTASVTDDLRTALSNETRTLLESDWYKRIFPEVRLKDDQNQKTHYITSAGGERKAFSVGSASIGFGAHIILLDDIQQDTDQYSDATKNQAERFYEGKIKSRLNNKKTGLIVVVMQRLFKDDFTDYLLNTYGEETFNHISVPLEVTEESVVKPERFKDYYDSDGLLLPDLYDREVINDLKKQPATYAAQYLQAPIPADAGIFKAESFNKISWLEFNQKYGGKRIIWHFFLDTAYGDTKSSDATAMVVACFLDNQIFIKDVVEKRLNFPDLIKFLKQYVPQHYSPESRIYVEKAASGISLLQQLRAETLFNISELSHGRENKVVRAQAVANFVDSKRVSLIEGTYIQPFLNQVTVFPHVKNDDQTDAFVYCVKTLSNSTSGFFFATV</sequence>
<comment type="caution">
    <text evidence="1">The sequence shown here is derived from an EMBL/GenBank/DDBJ whole genome shotgun (WGS) entry which is preliminary data.</text>
</comment>
<evidence type="ECO:0000313" key="1">
    <source>
        <dbReference type="EMBL" id="RNI30920.1"/>
    </source>
</evidence>
<reference evidence="1 2" key="1">
    <citation type="submission" date="2018-11" db="EMBL/GenBank/DDBJ databases">
        <title>Rufibacter latericius sp. nov., isolated from water in Baiyang Lake.</title>
        <authorList>
            <person name="Yang Y."/>
        </authorList>
    </citation>
    <scope>NUCLEOTIDE SEQUENCE [LARGE SCALE GENOMIC DNA]</scope>
    <source>
        <strain evidence="1 2">MCC P1</strain>
    </source>
</reference>
<keyword evidence="2" id="KW-1185">Reference proteome</keyword>
<evidence type="ECO:0000313" key="2">
    <source>
        <dbReference type="Proteomes" id="UP000271010"/>
    </source>
</evidence>
<dbReference type="AlphaFoldDB" id="A0A3M9MZJ0"/>
<gene>
    <name evidence="1" type="ORF">EFA69_06415</name>
</gene>
<dbReference type="EMBL" id="RJJE01000006">
    <property type="protein sequence ID" value="RNI30920.1"/>
    <property type="molecule type" value="Genomic_DNA"/>
</dbReference>